<accession>A0A1W5ZN92</accession>
<feature type="chain" id="PRO_5013207235" evidence="1">
    <location>
        <begin position="17"/>
        <end position="130"/>
    </location>
</feature>
<dbReference type="InterPro" id="IPR036682">
    <property type="entry name" value="OS_D_A10/PebIII_sf"/>
</dbReference>
<dbReference type="PANTHER" id="PTHR11257">
    <property type="entry name" value="CHEMOSENSORY PROTEIN-RELATED"/>
    <property type="match status" value="1"/>
</dbReference>
<dbReference type="SMR" id="A0A1W5ZN92"/>
<proteinExistence type="evidence at transcript level"/>
<name>A0A1W5ZN92_CORCT</name>
<dbReference type="Gene3D" id="1.10.2080.10">
    <property type="entry name" value="Insect odorant-binding protein A10/Ejaculatory bulb-specific protein 3"/>
    <property type="match status" value="1"/>
</dbReference>
<dbReference type="AlphaFoldDB" id="A0A1W5ZN92"/>
<organism evidence="2">
    <name type="scientific">Corythucha ciliata</name>
    <name type="common">Sycamore lace bug</name>
    <name type="synonym">Tingis ciliata</name>
    <dbReference type="NCBI Taxonomy" id="369451"/>
    <lineage>
        <taxon>Eukaryota</taxon>
        <taxon>Metazoa</taxon>
        <taxon>Ecdysozoa</taxon>
        <taxon>Arthropoda</taxon>
        <taxon>Hexapoda</taxon>
        <taxon>Insecta</taxon>
        <taxon>Pterygota</taxon>
        <taxon>Neoptera</taxon>
        <taxon>Paraneoptera</taxon>
        <taxon>Hemiptera</taxon>
        <taxon>Heteroptera</taxon>
        <taxon>Panheteroptera</taxon>
        <taxon>Cimicomorpha</taxon>
        <taxon>Tingidae</taxon>
        <taxon>Corythucha</taxon>
    </lineage>
</organism>
<dbReference type="InterPro" id="IPR005055">
    <property type="entry name" value="A10/PebIII"/>
</dbReference>
<dbReference type="SUPFAM" id="SSF100910">
    <property type="entry name" value="Chemosensory protein Csp2"/>
    <property type="match status" value="1"/>
</dbReference>
<reference evidence="2" key="1">
    <citation type="submission" date="2016-12" db="EMBL/GenBank/DDBJ databases">
        <title>Molecular docking and dynamics simulation study of Corythucha ciliata CcilCSP1 with host-plant volatiles.</title>
        <authorList>
            <person name="Li F."/>
        </authorList>
    </citation>
    <scope>NUCLEOTIDE SEQUENCE</scope>
</reference>
<sequence>MKVFAILALTFVAVSTAPQPAEEHYTDKYDSIDIDSILHNERLYKKYVACLANRGNCSPDGKTLRDNLPDALQTECKKCTEKQKELADKVLKFSLETHRADYDELAKLYDPKGVYAEKYRAEAEKRGIKI</sequence>
<feature type="signal peptide" evidence="1">
    <location>
        <begin position="1"/>
        <end position="16"/>
    </location>
</feature>
<dbReference type="Pfam" id="PF03392">
    <property type="entry name" value="OS-D"/>
    <property type="match status" value="1"/>
</dbReference>
<dbReference type="EMBL" id="KY354042">
    <property type="protein sequence ID" value="ARI71706.1"/>
    <property type="molecule type" value="mRNA"/>
</dbReference>
<protein>
    <submittedName>
        <fullName evidence="2">Chemosensory proteins 1</fullName>
    </submittedName>
</protein>
<dbReference type="PANTHER" id="PTHR11257:SF12">
    <property type="entry name" value="EJACULATORY BULB-SPECIFIC PROTEIN 3-RELATED"/>
    <property type="match status" value="1"/>
</dbReference>
<evidence type="ECO:0000313" key="2">
    <source>
        <dbReference type="EMBL" id="ARI71706.1"/>
    </source>
</evidence>
<keyword evidence="1" id="KW-0732">Signal</keyword>
<evidence type="ECO:0000256" key="1">
    <source>
        <dbReference type="SAM" id="SignalP"/>
    </source>
</evidence>